<dbReference type="OMA" id="DMNEHVI"/>
<dbReference type="Proteomes" id="UP000444721">
    <property type="component" value="Unassembled WGS sequence"/>
</dbReference>
<comment type="caution">
    <text evidence="2">The sequence shown here is derived from an EMBL/GenBank/DDBJ whole genome shotgun (WGS) entry which is preliminary data.</text>
</comment>
<dbReference type="AlphaFoldDB" id="A0A6A5BJ06"/>
<accession>A0A6A5BJ06</accession>
<dbReference type="VEuPathDB" id="AmoebaDB:FDP41_006316"/>
<gene>
    <name evidence="2" type="ORF">FDP41_006316</name>
</gene>
<evidence type="ECO:0000259" key="1">
    <source>
        <dbReference type="Pfam" id="PF09851"/>
    </source>
</evidence>
<dbReference type="RefSeq" id="XP_044559555.1">
    <property type="nucleotide sequence ID" value="XM_044709938.1"/>
</dbReference>
<organism evidence="2 3">
    <name type="scientific">Naegleria fowleri</name>
    <name type="common">Brain eating amoeba</name>
    <dbReference type="NCBI Taxonomy" id="5763"/>
    <lineage>
        <taxon>Eukaryota</taxon>
        <taxon>Discoba</taxon>
        <taxon>Heterolobosea</taxon>
        <taxon>Tetramitia</taxon>
        <taxon>Eutetramitia</taxon>
        <taxon>Vahlkampfiidae</taxon>
        <taxon>Naegleria</taxon>
    </lineage>
</organism>
<dbReference type="InterPro" id="IPR018649">
    <property type="entry name" value="SHOCT"/>
</dbReference>
<dbReference type="VEuPathDB" id="AmoebaDB:NfTy_076700"/>
<reference evidence="2 3" key="1">
    <citation type="journal article" date="2019" name="Sci. Rep.">
        <title>Nanopore sequencing improves the draft genome of the human pathogenic amoeba Naegleria fowleri.</title>
        <authorList>
            <person name="Liechti N."/>
            <person name="Schurch N."/>
            <person name="Bruggmann R."/>
            <person name="Wittwer M."/>
        </authorList>
    </citation>
    <scope>NUCLEOTIDE SEQUENCE [LARGE SCALE GENOMIC DNA]</scope>
    <source>
        <strain evidence="2 3">ATCC 30894</strain>
    </source>
</reference>
<evidence type="ECO:0000313" key="2">
    <source>
        <dbReference type="EMBL" id="KAF0974842.1"/>
    </source>
</evidence>
<evidence type="ECO:0000313" key="3">
    <source>
        <dbReference type="Proteomes" id="UP000444721"/>
    </source>
</evidence>
<dbReference type="Pfam" id="PF09851">
    <property type="entry name" value="SHOCT"/>
    <property type="match status" value="1"/>
</dbReference>
<dbReference type="OrthoDB" id="10252384at2759"/>
<dbReference type="VEuPathDB" id="AmoebaDB:NF0124820"/>
<name>A0A6A5BJ06_NAEFO</name>
<dbReference type="EMBL" id="VFQX01000051">
    <property type="protein sequence ID" value="KAF0974842.1"/>
    <property type="molecule type" value="Genomic_DNA"/>
</dbReference>
<sequence>MSTTLYLNIYHLPASTDCPATVYVRNVNLDTEFEKVFFDNSGEANEQIVLDLPFPSSRDHKIEIKLSLQEVNLEKKYTFNLTSDGSYILLDGSQGLRFKQRFDDNFGAVYALTKHSSSQTSISENKKNFKKSSQQPGFEYNVETGEKNYNKIAIEGQVRTLKTETKNKDTTIEDLEKLASLRDAGILTEDEFVIKKRIILGI</sequence>
<feature type="domain" description="SHOCT" evidence="1">
    <location>
        <begin position="175"/>
        <end position="200"/>
    </location>
</feature>
<dbReference type="GeneID" id="68113534"/>
<keyword evidence="3" id="KW-1185">Reference proteome</keyword>
<proteinExistence type="predicted"/>
<protein>
    <recommendedName>
        <fullName evidence="1">SHOCT domain-containing protein</fullName>
    </recommendedName>
</protein>